<evidence type="ECO:0000256" key="5">
    <source>
        <dbReference type="ARBA" id="ARBA00023136"/>
    </source>
</evidence>
<keyword evidence="5 7" id="KW-0472">Membrane</keyword>
<feature type="domain" description="Phage shock protein PspC N-terminal" evidence="8">
    <location>
        <begin position="108"/>
        <end position="165"/>
    </location>
</feature>
<dbReference type="AlphaFoldDB" id="A0A7G8PVR2"/>
<dbReference type="GO" id="GO:0005886">
    <property type="term" value="C:plasma membrane"/>
    <property type="evidence" value="ECO:0007669"/>
    <property type="project" value="UniProtKB-SubCell"/>
</dbReference>
<dbReference type="Pfam" id="PF22744">
    <property type="entry name" value="Toast-rack_PspC-Cterm"/>
    <property type="match status" value="1"/>
</dbReference>
<keyword evidence="12" id="KW-1185">Reference proteome</keyword>
<evidence type="ECO:0000259" key="8">
    <source>
        <dbReference type="Pfam" id="PF04024"/>
    </source>
</evidence>
<evidence type="ECO:0000256" key="3">
    <source>
        <dbReference type="ARBA" id="ARBA00022692"/>
    </source>
</evidence>
<evidence type="ECO:0000256" key="2">
    <source>
        <dbReference type="ARBA" id="ARBA00022475"/>
    </source>
</evidence>
<feature type="transmembrane region" description="Helical" evidence="7">
    <location>
        <begin position="242"/>
        <end position="266"/>
    </location>
</feature>
<dbReference type="PANTHER" id="PTHR33885:SF3">
    <property type="entry name" value="PHAGE SHOCK PROTEIN C"/>
    <property type="match status" value="1"/>
</dbReference>
<sequence length="580" mass="64839">MKKTVNINLAGTFFHIDEDAFAKLQRYLDAIKRSLSDPQGSDEILRDIEARIAELFSEKIENSSQVISIKELDAVIAVMGQPEDYMVDEEIFEDTPPTSRSRSHASYKQLFRDIDNKFIAGVSSGLGHYLGIDAIWVRLIWILLTVFSSGIFIVFYILFWILVPAAESTSDKLKMTGEAVNISNIEKKFKEGYEKVADSVKNADYDKYGKKVKSGATGFFEALGNILLTILKIFVKFIGIILIIVSLSTLIGLIIGLFTFGSVDIWGSGEFMDYFSMIDTTNSPLWLISLMTLFAVGIPFFVLFILGLKLLIDNLKSIGTAAKIILLILWVASLIGLGIIGLQQATTRAYDGEFITEETLPVRTGDTLRIAMGSLNDYTYSVHRNDGLRIKYDENDNKQIYSNDVRFAVRSTNDSIGKIILEKKAQGASFLEAKQWAEAIDYKYNLENGTLTLDGFFTTDLANKYRDQEVEIVVYLPLGSILYAESETYSFHRNYSSSGDILDNGDEQHYLLILQNKTQCLDCASSEAKDPLKVDTPTSDWESQLYKDLELETPAEATDPSEGSENTTPAIDSTTINNNN</sequence>
<evidence type="ECO:0000313" key="12">
    <source>
        <dbReference type="Proteomes" id="UP000515514"/>
    </source>
</evidence>
<evidence type="ECO:0000313" key="11">
    <source>
        <dbReference type="EMBL" id="QNJ98428.1"/>
    </source>
</evidence>
<evidence type="ECO:0000259" key="10">
    <source>
        <dbReference type="Pfam" id="PF22744"/>
    </source>
</evidence>
<feature type="domain" description="PspC-related transmembrane region" evidence="9">
    <location>
        <begin position="205"/>
        <end position="346"/>
    </location>
</feature>
<feature type="domain" description="PspC-related ToastRack" evidence="10">
    <location>
        <begin position="392"/>
        <end position="524"/>
    </location>
</feature>
<dbReference type="Pfam" id="PF04024">
    <property type="entry name" value="PspC"/>
    <property type="match status" value="1"/>
</dbReference>
<dbReference type="InterPro" id="IPR007168">
    <property type="entry name" value="Phageshock_PspC_N"/>
</dbReference>
<organism evidence="11 12">
    <name type="scientific">Constantimarinum furrinae</name>
    <dbReference type="NCBI Taxonomy" id="2562285"/>
    <lineage>
        <taxon>Bacteria</taxon>
        <taxon>Pseudomonadati</taxon>
        <taxon>Bacteroidota</taxon>
        <taxon>Flavobacteriia</taxon>
        <taxon>Flavobacteriales</taxon>
        <taxon>Flavobacteriaceae</taxon>
        <taxon>Altibacter/Constantimarinum group</taxon>
        <taxon>Constantimarinum</taxon>
    </lineage>
</organism>
<feature type="compositionally biased region" description="Polar residues" evidence="6">
    <location>
        <begin position="561"/>
        <end position="580"/>
    </location>
</feature>
<accession>A0A7G8PVR2</accession>
<dbReference type="Pfam" id="PF22571">
    <property type="entry name" value="LiaI-LiaF-TM_PspC"/>
    <property type="match status" value="1"/>
</dbReference>
<dbReference type="KEGG" id="alti:ALE3EI_1881"/>
<feature type="transmembrane region" description="Helical" evidence="7">
    <location>
        <begin position="139"/>
        <end position="163"/>
    </location>
</feature>
<dbReference type="InterPro" id="IPR054321">
    <property type="entry name" value="PspC-rel_TM"/>
</dbReference>
<name>A0A7G8PVR2_9FLAO</name>
<evidence type="ECO:0000256" key="4">
    <source>
        <dbReference type="ARBA" id="ARBA00022989"/>
    </source>
</evidence>
<evidence type="ECO:0000256" key="6">
    <source>
        <dbReference type="SAM" id="MobiDB-lite"/>
    </source>
</evidence>
<dbReference type="InterPro" id="IPR052027">
    <property type="entry name" value="PspC"/>
</dbReference>
<keyword evidence="3 7" id="KW-0812">Transmembrane</keyword>
<evidence type="ECO:0000256" key="7">
    <source>
        <dbReference type="SAM" id="Phobius"/>
    </source>
</evidence>
<protein>
    <submittedName>
        <fullName evidence="11">Responsive transcriptional regulator</fullName>
    </submittedName>
</protein>
<gene>
    <name evidence="11" type="ORF">ALE3EI_1881</name>
</gene>
<dbReference type="PANTHER" id="PTHR33885">
    <property type="entry name" value="PHAGE SHOCK PROTEIN C"/>
    <property type="match status" value="1"/>
</dbReference>
<feature type="transmembrane region" description="Helical" evidence="7">
    <location>
        <begin position="286"/>
        <end position="312"/>
    </location>
</feature>
<comment type="subcellular location">
    <subcellularLocation>
        <location evidence="1">Cell membrane</location>
        <topology evidence="1">Single-pass membrane protein</topology>
    </subcellularLocation>
</comment>
<reference evidence="11 12" key="1">
    <citation type="submission" date="2020-04" db="EMBL/GenBank/DDBJ databases">
        <title>Genome sequence of Altibacter aquimarinus strain ALE3EI.</title>
        <authorList>
            <person name="Oh H.-M."/>
            <person name="Jang D."/>
        </authorList>
    </citation>
    <scope>NUCLEOTIDE SEQUENCE [LARGE SCALE GENOMIC DNA]</scope>
    <source>
        <strain evidence="11 12">ALE3EI</strain>
    </source>
</reference>
<dbReference type="InterPro" id="IPR054319">
    <property type="entry name" value="PspC-rel_ToastRack"/>
</dbReference>
<dbReference type="Proteomes" id="UP000515514">
    <property type="component" value="Chromosome"/>
</dbReference>
<feature type="transmembrane region" description="Helical" evidence="7">
    <location>
        <begin position="324"/>
        <end position="342"/>
    </location>
</feature>
<feature type="region of interest" description="Disordered" evidence="6">
    <location>
        <begin position="529"/>
        <end position="580"/>
    </location>
</feature>
<dbReference type="RefSeq" id="WP_186988077.1">
    <property type="nucleotide sequence ID" value="NZ_CP052909.1"/>
</dbReference>
<dbReference type="EMBL" id="CP052909">
    <property type="protein sequence ID" value="QNJ98428.1"/>
    <property type="molecule type" value="Genomic_DNA"/>
</dbReference>
<evidence type="ECO:0000259" key="9">
    <source>
        <dbReference type="Pfam" id="PF22571"/>
    </source>
</evidence>
<keyword evidence="2" id="KW-1003">Cell membrane</keyword>
<evidence type="ECO:0000256" key="1">
    <source>
        <dbReference type="ARBA" id="ARBA00004162"/>
    </source>
</evidence>
<keyword evidence="4 7" id="KW-1133">Transmembrane helix</keyword>
<proteinExistence type="predicted"/>